<name>A0A917RIQ3_9NOCA</name>
<sequence length="54" mass="5889">MRARRSTLILACGWVATFVLYLFVKPDQIAPAKPVPAPAVPAVHQVPVQVIPVR</sequence>
<keyword evidence="3" id="KW-1185">Reference proteome</keyword>
<protein>
    <submittedName>
        <fullName evidence="2">Uncharacterized protein</fullName>
    </submittedName>
</protein>
<dbReference type="RefSeq" id="WP_156426126.1">
    <property type="nucleotide sequence ID" value="NZ_BMMH01000004.1"/>
</dbReference>
<reference evidence="2" key="2">
    <citation type="submission" date="2020-09" db="EMBL/GenBank/DDBJ databases">
        <authorList>
            <person name="Sun Q."/>
            <person name="Zhou Y."/>
        </authorList>
    </citation>
    <scope>NUCLEOTIDE SEQUENCE</scope>
    <source>
        <strain evidence="2">CGMCC 4.3508</strain>
    </source>
</reference>
<organism evidence="2 3">
    <name type="scientific">Nocardia jinanensis</name>
    <dbReference type="NCBI Taxonomy" id="382504"/>
    <lineage>
        <taxon>Bacteria</taxon>
        <taxon>Bacillati</taxon>
        <taxon>Actinomycetota</taxon>
        <taxon>Actinomycetes</taxon>
        <taxon>Mycobacteriales</taxon>
        <taxon>Nocardiaceae</taxon>
        <taxon>Nocardia</taxon>
    </lineage>
</organism>
<dbReference type="AlphaFoldDB" id="A0A917RIQ3"/>
<feature type="transmembrane region" description="Helical" evidence="1">
    <location>
        <begin position="7"/>
        <end position="24"/>
    </location>
</feature>
<keyword evidence="1" id="KW-0812">Transmembrane</keyword>
<accession>A0A917RIQ3</accession>
<keyword evidence="1" id="KW-0472">Membrane</keyword>
<gene>
    <name evidence="2" type="ORF">GCM10011588_24850</name>
</gene>
<dbReference type="EMBL" id="BMMH01000004">
    <property type="protein sequence ID" value="GGL09500.1"/>
    <property type="molecule type" value="Genomic_DNA"/>
</dbReference>
<evidence type="ECO:0000256" key="1">
    <source>
        <dbReference type="SAM" id="Phobius"/>
    </source>
</evidence>
<keyword evidence="1" id="KW-1133">Transmembrane helix</keyword>
<evidence type="ECO:0000313" key="2">
    <source>
        <dbReference type="EMBL" id="GGL09500.1"/>
    </source>
</evidence>
<proteinExistence type="predicted"/>
<reference evidence="2" key="1">
    <citation type="journal article" date="2014" name="Int. J. Syst. Evol. Microbiol.">
        <title>Complete genome sequence of Corynebacterium casei LMG S-19264T (=DSM 44701T), isolated from a smear-ripened cheese.</title>
        <authorList>
            <consortium name="US DOE Joint Genome Institute (JGI-PGF)"/>
            <person name="Walter F."/>
            <person name="Albersmeier A."/>
            <person name="Kalinowski J."/>
            <person name="Ruckert C."/>
        </authorList>
    </citation>
    <scope>NUCLEOTIDE SEQUENCE</scope>
    <source>
        <strain evidence="2">CGMCC 4.3508</strain>
    </source>
</reference>
<evidence type="ECO:0000313" key="3">
    <source>
        <dbReference type="Proteomes" id="UP000638263"/>
    </source>
</evidence>
<dbReference type="Proteomes" id="UP000638263">
    <property type="component" value="Unassembled WGS sequence"/>
</dbReference>
<comment type="caution">
    <text evidence="2">The sequence shown here is derived from an EMBL/GenBank/DDBJ whole genome shotgun (WGS) entry which is preliminary data.</text>
</comment>